<feature type="region of interest" description="Disordered" evidence="1">
    <location>
        <begin position="60"/>
        <end position="94"/>
    </location>
</feature>
<dbReference type="AlphaFoldDB" id="A0A834HZ04"/>
<gene>
    <name evidence="2" type="ORF">GWI33_017316</name>
</gene>
<keyword evidence="3" id="KW-1185">Reference proteome</keyword>
<evidence type="ECO:0000256" key="1">
    <source>
        <dbReference type="SAM" id="MobiDB-lite"/>
    </source>
</evidence>
<comment type="caution">
    <text evidence="2">The sequence shown here is derived from an EMBL/GenBank/DDBJ whole genome shotgun (WGS) entry which is preliminary data.</text>
</comment>
<reference evidence="2" key="1">
    <citation type="submission" date="2020-08" db="EMBL/GenBank/DDBJ databases">
        <title>Genome sequencing and assembly of the red palm weevil Rhynchophorus ferrugineus.</title>
        <authorList>
            <person name="Dias G.B."/>
            <person name="Bergman C.M."/>
            <person name="Manee M."/>
        </authorList>
    </citation>
    <scope>NUCLEOTIDE SEQUENCE</scope>
    <source>
        <strain evidence="2">AA-2017</strain>
        <tissue evidence="2">Whole larva</tissue>
    </source>
</reference>
<evidence type="ECO:0000313" key="3">
    <source>
        <dbReference type="Proteomes" id="UP000625711"/>
    </source>
</evidence>
<protein>
    <submittedName>
        <fullName evidence="2">Uncharacterized protein</fullName>
    </submittedName>
</protein>
<organism evidence="2 3">
    <name type="scientific">Rhynchophorus ferrugineus</name>
    <name type="common">Red palm weevil</name>
    <name type="synonym">Curculio ferrugineus</name>
    <dbReference type="NCBI Taxonomy" id="354439"/>
    <lineage>
        <taxon>Eukaryota</taxon>
        <taxon>Metazoa</taxon>
        <taxon>Ecdysozoa</taxon>
        <taxon>Arthropoda</taxon>
        <taxon>Hexapoda</taxon>
        <taxon>Insecta</taxon>
        <taxon>Pterygota</taxon>
        <taxon>Neoptera</taxon>
        <taxon>Endopterygota</taxon>
        <taxon>Coleoptera</taxon>
        <taxon>Polyphaga</taxon>
        <taxon>Cucujiformia</taxon>
        <taxon>Curculionidae</taxon>
        <taxon>Dryophthorinae</taxon>
        <taxon>Rhynchophorus</taxon>
    </lineage>
</organism>
<evidence type="ECO:0000313" key="2">
    <source>
        <dbReference type="EMBL" id="KAF7269633.1"/>
    </source>
</evidence>
<name>A0A834HZ04_RHYFE</name>
<proteinExistence type="predicted"/>
<dbReference type="Proteomes" id="UP000625711">
    <property type="component" value="Unassembled WGS sequence"/>
</dbReference>
<dbReference type="EMBL" id="JAACXV010014200">
    <property type="protein sequence ID" value="KAF7269633.1"/>
    <property type="molecule type" value="Genomic_DNA"/>
</dbReference>
<feature type="compositionally biased region" description="Basic and acidic residues" evidence="1">
    <location>
        <begin position="72"/>
        <end position="94"/>
    </location>
</feature>
<sequence length="94" mass="10872">MDQKQFSLLILRCFLMGKIPFMRSNGLKNVIRTLLHQKPHHELVPVIRSAKVNQSWHGGLAVEKTKSNPVRPIEREGVSSSSRKCERIKRDNRL</sequence>
<accession>A0A834HZ04</accession>